<dbReference type="Proteomes" id="UP000750334">
    <property type="component" value="Unassembled WGS sequence"/>
</dbReference>
<accession>A0A9P6WF43</accession>
<evidence type="ECO:0000313" key="1">
    <source>
        <dbReference type="EMBL" id="KAG0672573.1"/>
    </source>
</evidence>
<protein>
    <submittedName>
        <fullName evidence="1">Uncharacterized protein</fullName>
    </submittedName>
</protein>
<keyword evidence="2" id="KW-1185">Reference proteome</keyword>
<dbReference type="Gene3D" id="6.10.250.2790">
    <property type="match status" value="1"/>
</dbReference>
<reference evidence="1 2" key="1">
    <citation type="submission" date="2020-11" db="EMBL/GenBank/DDBJ databases">
        <title>Kefir isolates.</title>
        <authorList>
            <person name="Marcisauskas S."/>
            <person name="Kim Y."/>
            <person name="Blasche S."/>
        </authorList>
    </citation>
    <scope>NUCLEOTIDE SEQUENCE [LARGE SCALE GENOMIC DNA]</scope>
    <source>
        <strain evidence="1 2">OG2</strain>
    </source>
</reference>
<dbReference type="AlphaFoldDB" id="A0A9P6WF43"/>
<dbReference type="EMBL" id="PUHR01000001">
    <property type="protein sequence ID" value="KAG0672573.1"/>
    <property type="molecule type" value="Genomic_DNA"/>
</dbReference>
<comment type="caution">
    <text evidence="1">The sequence shown here is derived from an EMBL/GenBank/DDBJ whole genome shotgun (WGS) entry which is preliminary data.</text>
</comment>
<name>A0A9P6WF43_MAUEX</name>
<organism evidence="1 2">
    <name type="scientific">Maudiozyma exigua</name>
    <name type="common">Yeast</name>
    <name type="synonym">Kazachstania exigua</name>
    <dbReference type="NCBI Taxonomy" id="34358"/>
    <lineage>
        <taxon>Eukaryota</taxon>
        <taxon>Fungi</taxon>
        <taxon>Dikarya</taxon>
        <taxon>Ascomycota</taxon>
        <taxon>Saccharomycotina</taxon>
        <taxon>Saccharomycetes</taxon>
        <taxon>Saccharomycetales</taxon>
        <taxon>Saccharomycetaceae</taxon>
        <taxon>Maudiozyma</taxon>
    </lineage>
</organism>
<evidence type="ECO:0000313" key="2">
    <source>
        <dbReference type="Proteomes" id="UP000750334"/>
    </source>
</evidence>
<proteinExistence type="predicted"/>
<dbReference type="OrthoDB" id="4064682at2759"/>
<gene>
    <name evidence="1" type="ORF">C6P45_000003</name>
</gene>
<sequence>MANSAENLNTSGEKDEILEIFFDENFVPQAYVDILLSTTRSQNKHQLHHTSSSLLARLDFYTRHLTSELEKTIWSLEKLSERLPGTWEITPNGEERRQESNDQYLNSQMAGASKLEYYLDTLGSAVRTVESDIEKINKQLVTLDEEYQDGADVIEKSKKLELVRSRLNNVLNIFKQLQSILGISNTDDSKTKDKMKSVSLDSFTLSLKTLEETITDQFEESTKKESTKERNSGLLEKVDQFVRLSQLFQGLTQFQEVYSVFVNNISKVSQDYLSRKDIEGDFNL</sequence>